<sequence>MEAFGIQITTEDADTGAKKMHLKSSSTRGDSMDDDLQSTTADVSLDFDQQSNMGGGAASTTTQSQPQVQFNQNRATGGPQPPTATTPLLSPTFTGRTTGA</sequence>
<name>A0A915IJP1_ROMCU</name>
<feature type="compositionally biased region" description="Polar residues" evidence="1">
    <location>
        <begin position="37"/>
        <end position="74"/>
    </location>
</feature>
<evidence type="ECO:0000313" key="3">
    <source>
        <dbReference type="WBParaSite" id="nRc.2.0.1.t14079-RA"/>
    </source>
</evidence>
<organism evidence="2 3">
    <name type="scientific">Romanomermis culicivorax</name>
    <name type="common">Nematode worm</name>
    <dbReference type="NCBI Taxonomy" id="13658"/>
    <lineage>
        <taxon>Eukaryota</taxon>
        <taxon>Metazoa</taxon>
        <taxon>Ecdysozoa</taxon>
        <taxon>Nematoda</taxon>
        <taxon>Enoplea</taxon>
        <taxon>Dorylaimia</taxon>
        <taxon>Mermithida</taxon>
        <taxon>Mermithoidea</taxon>
        <taxon>Mermithidae</taxon>
        <taxon>Romanomermis</taxon>
    </lineage>
</organism>
<dbReference type="Proteomes" id="UP000887565">
    <property type="component" value="Unplaced"/>
</dbReference>
<accession>A0A915IJP1</accession>
<evidence type="ECO:0000256" key="1">
    <source>
        <dbReference type="SAM" id="MobiDB-lite"/>
    </source>
</evidence>
<feature type="region of interest" description="Disordered" evidence="1">
    <location>
        <begin position="1"/>
        <end position="100"/>
    </location>
</feature>
<keyword evidence="2" id="KW-1185">Reference proteome</keyword>
<proteinExistence type="predicted"/>
<evidence type="ECO:0000313" key="2">
    <source>
        <dbReference type="Proteomes" id="UP000887565"/>
    </source>
</evidence>
<dbReference type="WBParaSite" id="nRc.2.0.1.t14079-RA">
    <property type="protein sequence ID" value="nRc.2.0.1.t14079-RA"/>
    <property type="gene ID" value="nRc.2.0.1.g14079"/>
</dbReference>
<protein>
    <submittedName>
        <fullName evidence="3">Uncharacterized protein</fullName>
    </submittedName>
</protein>
<reference evidence="3" key="1">
    <citation type="submission" date="2022-11" db="UniProtKB">
        <authorList>
            <consortium name="WormBaseParasite"/>
        </authorList>
    </citation>
    <scope>IDENTIFICATION</scope>
</reference>
<dbReference type="AlphaFoldDB" id="A0A915IJP1"/>